<accession>A0A4C1YB18</accession>
<reference evidence="1 2" key="1">
    <citation type="journal article" date="2019" name="Commun. Biol.">
        <title>The bagworm genome reveals a unique fibroin gene that provides high tensile strength.</title>
        <authorList>
            <person name="Kono N."/>
            <person name="Nakamura H."/>
            <person name="Ohtoshi R."/>
            <person name="Tomita M."/>
            <person name="Numata K."/>
            <person name="Arakawa K."/>
        </authorList>
    </citation>
    <scope>NUCLEOTIDE SEQUENCE [LARGE SCALE GENOMIC DNA]</scope>
</reference>
<organism evidence="1 2">
    <name type="scientific">Eumeta variegata</name>
    <name type="common">Bagworm moth</name>
    <name type="synonym">Eumeta japonica</name>
    <dbReference type="NCBI Taxonomy" id="151549"/>
    <lineage>
        <taxon>Eukaryota</taxon>
        <taxon>Metazoa</taxon>
        <taxon>Ecdysozoa</taxon>
        <taxon>Arthropoda</taxon>
        <taxon>Hexapoda</taxon>
        <taxon>Insecta</taxon>
        <taxon>Pterygota</taxon>
        <taxon>Neoptera</taxon>
        <taxon>Endopterygota</taxon>
        <taxon>Lepidoptera</taxon>
        <taxon>Glossata</taxon>
        <taxon>Ditrysia</taxon>
        <taxon>Tineoidea</taxon>
        <taxon>Psychidae</taxon>
        <taxon>Oiketicinae</taxon>
        <taxon>Eumeta</taxon>
    </lineage>
</organism>
<sequence length="252" mass="28696">MTHAHRLAHLRVKATRETGLPEARAQQQKYLPMKTGSTNFVTNKDRRHWRRKAFNVEHERIDQCVFVANKIILLVLCLREHVKPSAPVVAIVLMAMAVSSHRPALRQRVYQRCRNTWKLSLDCRKEEYARFIIRVRVFPGEVSLEFAGTSILPVALRSNSIYKNITYVLKNLQSYSSIDYSACGYRRDIHVADASNSMYYCSSIIICPVTPTRWICLYWNQKVPGPVAAVTAAVGSSEPGAIRRGAPRPDLK</sequence>
<gene>
    <name evidence="1" type="ORF">EVAR_57996_1</name>
</gene>
<evidence type="ECO:0000313" key="1">
    <source>
        <dbReference type="EMBL" id="GBP72230.1"/>
    </source>
</evidence>
<evidence type="ECO:0000313" key="2">
    <source>
        <dbReference type="Proteomes" id="UP000299102"/>
    </source>
</evidence>
<dbReference type="EMBL" id="BGZK01001138">
    <property type="protein sequence ID" value="GBP72230.1"/>
    <property type="molecule type" value="Genomic_DNA"/>
</dbReference>
<dbReference type="AlphaFoldDB" id="A0A4C1YB18"/>
<comment type="caution">
    <text evidence="1">The sequence shown here is derived from an EMBL/GenBank/DDBJ whole genome shotgun (WGS) entry which is preliminary data.</text>
</comment>
<proteinExistence type="predicted"/>
<keyword evidence="2" id="KW-1185">Reference proteome</keyword>
<protein>
    <submittedName>
        <fullName evidence="1">Uncharacterized protein</fullName>
    </submittedName>
</protein>
<name>A0A4C1YB18_EUMVA</name>
<dbReference type="Proteomes" id="UP000299102">
    <property type="component" value="Unassembled WGS sequence"/>
</dbReference>